<evidence type="ECO:0000313" key="7">
    <source>
        <dbReference type="Proteomes" id="UP000228976"/>
    </source>
</evidence>
<evidence type="ECO:0000256" key="2">
    <source>
        <dbReference type="ARBA" id="ARBA00023125"/>
    </source>
</evidence>
<dbReference type="GO" id="GO:0000976">
    <property type="term" value="F:transcription cis-regulatory region binding"/>
    <property type="evidence" value="ECO:0007669"/>
    <property type="project" value="TreeGrafter"/>
</dbReference>
<organism evidence="6 7">
    <name type="scientific">Aeriscardovia aeriphila</name>
    <dbReference type="NCBI Taxonomy" id="218139"/>
    <lineage>
        <taxon>Bacteria</taxon>
        <taxon>Bacillati</taxon>
        <taxon>Actinomycetota</taxon>
        <taxon>Actinomycetes</taxon>
        <taxon>Bifidobacteriales</taxon>
        <taxon>Bifidobacteriaceae</taxon>
        <taxon>Aeriscardovia</taxon>
    </lineage>
</organism>
<evidence type="ECO:0000256" key="1">
    <source>
        <dbReference type="ARBA" id="ARBA00023015"/>
    </source>
</evidence>
<protein>
    <submittedName>
        <fullName evidence="6">Transcriptional regulator LacI family</fullName>
    </submittedName>
</protein>
<dbReference type="InterPro" id="IPR046335">
    <property type="entry name" value="LacI/GalR-like_sensor"/>
</dbReference>
<evidence type="ECO:0000259" key="5">
    <source>
        <dbReference type="PROSITE" id="PS50932"/>
    </source>
</evidence>
<keyword evidence="7" id="KW-1185">Reference proteome</keyword>
<feature type="domain" description="HTH lacI-type" evidence="5">
    <location>
        <begin position="27"/>
        <end position="81"/>
    </location>
</feature>
<dbReference type="Pfam" id="PF00356">
    <property type="entry name" value="LacI"/>
    <property type="match status" value="1"/>
</dbReference>
<dbReference type="InterPro" id="IPR028082">
    <property type="entry name" value="Peripla_BP_I"/>
</dbReference>
<keyword evidence="2" id="KW-0238">DNA-binding</keyword>
<dbReference type="Pfam" id="PF13377">
    <property type="entry name" value="Peripla_BP_3"/>
    <property type="match status" value="1"/>
</dbReference>
<dbReference type="InterPro" id="IPR010982">
    <property type="entry name" value="Lambda_DNA-bd_dom_sf"/>
</dbReference>
<sequence length="358" mass="38318">MARNAQIPAKTAAHKPAQAKSAPTKTVSVKTVAEVAGVSAQTVSRVLNHTGQVSEATRAKVEKAMRQVGYRPNFAARALRRGTFHTLGVVMFNIHATGNLGELEGINKAAEKSGYALTLKIMNDEPYNLAELYSSMKLLPVDGIILLMDRTPSDIDTFTPSPDLPMVAITSTPISTLSTVDADQVEAGKKAVELFLQAGHHTVYCVSGPDDSISSLLRLRGWRSALQEHHAPIPEPCPGDWTVFSGYHAGLTLVDAIRAGECTAIFCANDDMASGVAQALNSYGLSVPHNVSLIGVDNSLDSLIPSARPTSFDQNFSQVGATAVDMVMKQIGSLEPQPVEHRSIAMRLVARHSIKKLN</sequence>
<name>A0A261FBH6_9BIFI</name>
<gene>
    <name evidence="6" type="ORF">AEAE_0970</name>
</gene>
<proteinExistence type="predicted"/>
<dbReference type="SUPFAM" id="SSF47413">
    <property type="entry name" value="lambda repressor-like DNA-binding domains"/>
    <property type="match status" value="1"/>
</dbReference>
<evidence type="ECO:0000256" key="3">
    <source>
        <dbReference type="ARBA" id="ARBA00023163"/>
    </source>
</evidence>
<dbReference type="InterPro" id="IPR000843">
    <property type="entry name" value="HTH_LacI"/>
</dbReference>
<keyword evidence="3" id="KW-0804">Transcription</keyword>
<dbReference type="SMART" id="SM00354">
    <property type="entry name" value="HTH_LACI"/>
    <property type="match status" value="1"/>
</dbReference>
<accession>A0A261FBH6</accession>
<dbReference type="Proteomes" id="UP000228976">
    <property type="component" value="Unassembled WGS sequence"/>
</dbReference>
<reference evidence="6 7" key="1">
    <citation type="journal article" date="2017" name="BMC Genomics">
        <title>Comparative genomic and phylogenomic analyses of the Bifidobacteriaceae family.</title>
        <authorList>
            <person name="Lugli G.A."/>
            <person name="Milani C."/>
            <person name="Turroni F."/>
            <person name="Duranti S."/>
            <person name="Mancabelli L."/>
            <person name="Mangifesta M."/>
            <person name="Ferrario C."/>
            <person name="Modesto M."/>
            <person name="Mattarelli P."/>
            <person name="Jiri K."/>
            <person name="van Sinderen D."/>
            <person name="Ventura M."/>
        </authorList>
    </citation>
    <scope>NUCLEOTIDE SEQUENCE [LARGE SCALE GENOMIC DNA]</scope>
    <source>
        <strain evidence="6 7">LMG 21773</strain>
    </source>
</reference>
<dbReference type="RefSeq" id="WP_094690000.1">
    <property type="nucleotide sequence ID" value="NZ_JACBYZ010000001.1"/>
</dbReference>
<dbReference type="CDD" id="cd01392">
    <property type="entry name" value="HTH_LacI"/>
    <property type="match status" value="1"/>
</dbReference>
<comment type="caution">
    <text evidence="6">The sequence shown here is derived from an EMBL/GenBank/DDBJ whole genome shotgun (WGS) entry which is preliminary data.</text>
</comment>
<dbReference type="PANTHER" id="PTHR30146:SF153">
    <property type="entry name" value="LACTOSE OPERON REPRESSOR"/>
    <property type="match status" value="1"/>
</dbReference>
<dbReference type="OrthoDB" id="9785139at2"/>
<dbReference type="Gene3D" id="1.10.260.40">
    <property type="entry name" value="lambda repressor-like DNA-binding domains"/>
    <property type="match status" value="1"/>
</dbReference>
<dbReference type="PROSITE" id="PS50932">
    <property type="entry name" value="HTH_LACI_2"/>
    <property type="match status" value="1"/>
</dbReference>
<dbReference type="Gene3D" id="3.40.50.2300">
    <property type="match status" value="2"/>
</dbReference>
<dbReference type="GO" id="GO:0003700">
    <property type="term" value="F:DNA-binding transcription factor activity"/>
    <property type="evidence" value="ECO:0007669"/>
    <property type="project" value="TreeGrafter"/>
</dbReference>
<dbReference type="SUPFAM" id="SSF53822">
    <property type="entry name" value="Periplasmic binding protein-like I"/>
    <property type="match status" value="1"/>
</dbReference>
<dbReference type="EMBL" id="MWWU01000002">
    <property type="protein sequence ID" value="OZG56482.1"/>
    <property type="molecule type" value="Genomic_DNA"/>
</dbReference>
<feature type="region of interest" description="Disordered" evidence="4">
    <location>
        <begin position="1"/>
        <end position="24"/>
    </location>
</feature>
<dbReference type="AlphaFoldDB" id="A0A261FBH6"/>
<keyword evidence="1" id="KW-0805">Transcription regulation</keyword>
<dbReference type="PANTHER" id="PTHR30146">
    <property type="entry name" value="LACI-RELATED TRANSCRIPTIONAL REPRESSOR"/>
    <property type="match status" value="1"/>
</dbReference>
<evidence type="ECO:0000256" key="4">
    <source>
        <dbReference type="SAM" id="MobiDB-lite"/>
    </source>
</evidence>
<evidence type="ECO:0000313" key="6">
    <source>
        <dbReference type="EMBL" id="OZG56482.1"/>
    </source>
</evidence>